<keyword evidence="5" id="KW-1185">Reference proteome</keyword>
<dbReference type="Gene3D" id="3.40.50.300">
    <property type="entry name" value="P-loop containing nucleotide triphosphate hydrolases"/>
    <property type="match status" value="1"/>
</dbReference>
<evidence type="ECO:0000313" key="4">
    <source>
        <dbReference type="EMBL" id="KAH7145662.1"/>
    </source>
</evidence>
<dbReference type="InterPro" id="IPR019734">
    <property type="entry name" value="TPR_rpt"/>
</dbReference>
<sequence length="910" mass="104301">MSSTMGEPAPHPRNIHHSQFGDNTVITQGDFHYHGSHPPTTKAVVRIPYPRNEDVVRRQELIEKLDALLPQTSKYCSAALWGLGGSGKTQIALEYAYRRCDDPECSVLWVHADNEATFSQDYKSIAKELGIDADLKSEDLLKAVRDGIKILPQWVLILDNADDLTIFGVGDQTGQAKNLDEYVPRAAAGTVLWTSRDEQIKGSLVSPRRGIKVARMTSDEANQLLTICRDDEPEKEEIENAALIQELQCLPLAISQAGAYMRRTETSAKEYLDLLEQTKMRWPILEKTQHDRHRRHGAPNSILKTWAISMDHIRRTSELAYRILHVIAYVNNQDIPHEMIATIAKHINKTRLDQPEEMLVMDAITRLKEFSFLTMHAVKEEGRSYEMHMLVHEAARYGLHIRQRMQLDTVDAGGRSHPEEESERYFSQIALQVVMELYPMPERETWPACDRYLPHAVKAGDWAVLCGKEIETSHLFSRVAYFLHTQGRWHEEESIEEKMLELQRKVLGERHGDTITTMSNLAVTYGEQGRYNMAETMNLKVQELRQEILGELHLDTIWSMANLASIYRAQGRYSKAESMQQKALEIRREVLGELHPETLRSIANLASIYYKQGRYNEAESMELKALELQQEVLGELHPETLRSIANLALIYCKQGRYNEAESMQQKALELQREVLGKLHPDTISSMANLALIYYARGRYNEAESMELKALELLREVLGELHPDTIWSMANLALIYYARGRYNEAELMELKALELRREVLGELHPETLQSMANLASIYYKQGRYNEAESMQQKALELQREVLGGERHPDTISSIALLAAIYYEQGRYSEAESMEVKVLELRREVLGEKHLNTLHAMEQLAYTWNACGRCDDALSLIQQCVDGRASFLGPDHPSTQRLRKILEKWNQRLQAL</sequence>
<dbReference type="SUPFAM" id="SSF48452">
    <property type="entry name" value="TPR-like"/>
    <property type="match status" value="4"/>
</dbReference>
<dbReference type="Pfam" id="PF13401">
    <property type="entry name" value="AAA_22"/>
    <property type="match status" value="1"/>
</dbReference>
<feature type="repeat" description="TPR" evidence="1">
    <location>
        <begin position="767"/>
        <end position="800"/>
    </location>
</feature>
<proteinExistence type="predicted"/>
<organism evidence="4 5">
    <name type="scientific">Dactylonectria estremocensis</name>
    <dbReference type="NCBI Taxonomy" id="1079267"/>
    <lineage>
        <taxon>Eukaryota</taxon>
        <taxon>Fungi</taxon>
        <taxon>Dikarya</taxon>
        <taxon>Ascomycota</taxon>
        <taxon>Pezizomycotina</taxon>
        <taxon>Sordariomycetes</taxon>
        <taxon>Hypocreomycetidae</taxon>
        <taxon>Hypocreales</taxon>
        <taxon>Nectriaceae</taxon>
        <taxon>Dactylonectria</taxon>
    </lineage>
</organism>
<dbReference type="GO" id="GO:0043531">
    <property type="term" value="F:ADP binding"/>
    <property type="evidence" value="ECO:0007669"/>
    <property type="project" value="InterPro"/>
</dbReference>
<dbReference type="SMART" id="SM00028">
    <property type="entry name" value="TPR"/>
    <property type="match status" value="8"/>
</dbReference>
<dbReference type="OrthoDB" id="5986190at2759"/>
<dbReference type="PRINTS" id="PR00381">
    <property type="entry name" value="KINESINLIGHT"/>
</dbReference>
<dbReference type="Pfam" id="PF13424">
    <property type="entry name" value="TPR_12"/>
    <property type="match status" value="4"/>
</dbReference>
<comment type="caution">
    <text evidence="4">The sequence shown here is derived from an EMBL/GenBank/DDBJ whole genome shotgun (WGS) entry which is preliminary data.</text>
</comment>
<dbReference type="InterPro" id="IPR049945">
    <property type="entry name" value="AAA_22"/>
</dbReference>
<dbReference type="PROSITE" id="PS50005">
    <property type="entry name" value="TPR"/>
    <property type="match status" value="3"/>
</dbReference>
<evidence type="ECO:0000259" key="3">
    <source>
        <dbReference type="Pfam" id="PF13401"/>
    </source>
</evidence>
<dbReference type="Proteomes" id="UP000717696">
    <property type="component" value="Unassembled WGS sequence"/>
</dbReference>
<reference evidence="4" key="1">
    <citation type="journal article" date="2021" name="Nat. Commun.">
        <title>Genetic determinants of endophytism in the Arabidopsis root mycobiome.</title>
        <authorList>
            <person name="Mesny F."/>
            <person name="Miyauchi S."/>
            <person name="Thiergart T."/>
            <person name="Pickel B."/>
            <person name="Atanasova L."/>
            <person name="Karlsson M."/>
            <person name="Huettel B."/>
            <person name="Barry K.W."/>
            <person name="Haridas S."/>
            <person name="Chen C."/>
            <person name="Bauer D."/>
            <person name="Andreopoulos W."/>
            <person name="Pangilinan J."/>
            <person name="LaButti K."/>
            <person name="Riley R."/>
            <person name="Lipzen A."/>
            <person name="Clum A."/>
            <person name="Drula E."/>
            <person name="Henrissat B."/>
            <person name="Kohler A."/>
            <person name="Grigoriev I.V."/>
            <person name="Martin F.M."/>
            <person name="Hacquard S."/>
        </authorList>
    </citation>
    <scope>NUCLEOTIDE SEQUENCE</scope>
    <source>
        <strain evidence="4">MPI-CAGE-AT-0021</strain>
    </source>
</reference>
<dbReference type="InterPro" id="IPR027417">
    <property type="entry name" value="P-loop_NTPase"/>
</dbReference>
<keyword evidence="1" id="KW-0802">TPR repeat</keyword>
<feature type="region of interest" description="Disordered" evidence="2">
    <location>
        <begin position="1"/>
        <end position="20"/>
    </location>
</feature>
<accession>A0A9P9EUU1</accession>
<protein>
    <recommendedName>
        <fullName evidence="3">ORC1/DEAH AAA+ ATPase domain-containing protein</fullName>
    </recommendedName>
</protein>
<dbReference type="PANTHER" id="PTHR46082">
    <property type="entry name" value="ATP/GTP-BINDING PROTEIN-RELATED"/>
    <property type="match status" value="1"/>
</dbReference>
<dbReference type="AlphaFoldDB" id="A0A9P9EUU1"/>
<evidence type="ECO:0000256" key="1">
    <source>
        <dbReference type="PROSITE-ProRule" id="PRU00339"/>
    </source>
</evidence>
<evidence type="ECO:0000256" key="2">
    <source>
        <dbReference type="SAM" id="MobiDB-lite"/>
    </source>
</evidence>
<dbReference type="Pfam" id="PF13374">
    <property type="entry name" value="TPR_10"/>
    <property type="match status" value="2"/>
</dbReference>
<dbReference type="InterPro" id="IPR053137">
    <property type="entry name" value="NLR-like"/>
</dbReference>
<dbReference type="SUPFAM" id="SSF52540">
    <property type="entry name" value="P-loop containing nucleoside triphosphate hydrolases"/>
    <property type="match status" value="1"/>
</dbReference>
<feature type="repeat" description="TPR" evidence="1">
    <location>
        <begin position="641"/>
        <end position="674"/>
    </location>
</feature>
<dbReference type="InterPro" id="IPR011990">
    <property type="entry name" value="TPR-like_helical_dom_sf"/>
</dbReference>
<dbReference type="Gene3D" id="1.25.40.10">
    <property type="entry name" value="Tetratricopeptide repeat domain"/>
    <property type="match status" value="3"/>
</dbReference>
<name>A0A9P9EUU1_9HYPO</name>
<feature type="domain" description="ORC1/DEAH AAA+ ATPase" evidence="3">
    <location>
        <begin position="78"/>
        <end position="165"/>
    </location>
</feature>
<dbReference type="PANTHER" id="PTHR46082:SF6">
    <property type="entry name" value="AAA+ ATPASE DOMAIN-CONTAINING PROTEIN-RELATED"/>
    <property type="match status" value="1"/>
</dbReference>
<evidence type="ECO:0000313" key="5">
    <source>
        <dbReference type="Proteomes" id="UP000717696"/>
    </source>
</evidence>
<feature type="repeat" description="TPR" evidence="1">
    <location>
        <begin position="599"/>
        <end position="632"/>
    </location>
</feature>
<gene>
    <name evidence="4" type="ORF">B0J13DRAFT_675286</name>
</gene>
<dbReference type="EMBL" id="JAGMUU010000009">
    <property type="protein sequence ID" value="KAH7145662.1"/>
    <property type="molecule type" value="Genomic_DNA"/>
</dbReference>